<evidence type="ECO:0000313" key="2">
    <source>
        <dbReference type="EMBL" id="ABR39764.1"/>
    </source>
</evidence>
<dbReference type="GeneID" id="5303067"/>
<reference evidence="2 3" key="1">
    <citation type="journal article" date="2007" name="PLoS Biol.">
        <title>Evolution of symbiotic bacteria in the distal human intestine.</title>
        <authorList>
            <person name="Xu J."/>
            <person name="Mahowald M.A."/>
            <person name="Ley R.E."/>
            <person name="Lozupone C.A."/>
            <person name="Hamady M."/>
            <person name="Martens E.C."/>
            <person name="Henrissat B."/>
            <person name="Coutinho P.M."/>
            <person name="Minx P."/>
            <person name="Latreille P."/>
            <person name="Cordum H."/>
            <person name="Van Brunt A."/>
            <person name="Kim K."/>
            <person name="Fulton R.S."/>
            <person name="Fulton L.A."/>
            <person name="Clifton S.W."/>
            <person name="Wilson R.K."/>
            <person name="Knight R.D."/>
            <person name="Gordon J.I."/>
        </authorList>
    </citation>
    <scope>NUCLEOTIDE SEQUENCE [LARGE SCALE GENOMIC DNA]</scope>
    <source>
        <strain evidence="3">ATCC 8482 / DSM 1447 / JCM 5826 / CCUG 4940 / NBRC 14291 / NCTC 11154</strain>
    </source>
</reference>
<protein>
    <recommendedName>
        <fullName evidence="1">Double-GTPase 1 domain-containing protein</fullName>
    </recommendedName>
</protein>
<feature type="domain" description="Double-GTPase 1" evidence="1">
    <location>
        <begin position="7"/>
        <end position="287"/>
    </location>
</feature>
<evidence type="ECO:0000313" key="3">
    <source>
        <dbReference type="Proteomes" id="UP000002861"/>
    </source>
</evidence>
<dbReference type="PaxDb" id="435590-BVU_2103"/>
<dbReference type="PATRIC" id="fig|435590.9.peg.2173"/>
<dbReference type="AlphaFoldDB" id="A6L250"/>
<dbReference type="Pfam" id="PF19975">
    <property type="entry name" value="DO-GTPase1"/>
    <property type="match status" value="1"/>
</dbReference>
<organism evidence="2 3">
    <name type="scientific">Phocaeicola vulgatus (strain ATCC 8482 / DSM 1447 / JCM 5826 / CCUG 4940 / NBRC 14291 / NCTC 11154)</name>
    <name type="common">Bacteroides vulgatus</name>
    <dbReference type="NCBI Taxonomy" id="435590"/>
    <lineage>
        <taxon>Bacteria</taxon>
        <taxon>Pseudomonadati</taxon>
        <taxon>Bacteroidota</taxon>
        <taxon>Bacteroidia</taxon>
        <taxon>Bacteroidales</taxon>
        <taxon>Bacteroidaceae</taxon>
        <taxon>Phocaeicola</taxon>
    </lineage>
</organism>
<name>A6L250_PHOV8</name>
<dbReference type="Proteomes" id="UP000002861">
    <property type="component" value="Chromosome"/>
</dbReference>
<dbReference type="eggNOG" id="ENOG50318N7">
    <property type="taxonomic scope" value="Bacteria"/>
</dbReference>
<proteinExistence type="predicted"/>
<evidence type="ECO:0000259" key="1">
    <source>
        <dbReference type="Pfam" id="PF19975"/>
    </source>
</evidence>
<dbReference type="RefSeq" id="WP_011965442.1">
    <property type="nucleotide sequence ID" value="NC_009614.1"/>
</dbReference>
<dbReference type="HOGENOM" id="CLU_078998_1_0_10"/>
<dbReference type="STRING" id="435590.BVU_2103"/>
<dbReference type="KEGG" id="bvu:BVU_2103"/>
<dbReference type="BioCyc" id="BVUL435590:G1G59-2195-MONOMER"/>
<accession>A6L250</accession>
<gene>
    <name evidence="2" type="ordered locus">BVU_2103</name>
</gene>
<dbReference type="InterPro" id="IPR045530">
    <property type="entry name" value="DO-GTPase1"/>
</dbReference>
<dbReference type="EMBL" id="CP000139">
    <property type="protein sequence ID" value="ABR39764.1"/>
    <property type="molecule type" value="Genomic_DNA"/>
</dbReference>
<sequence>MEAQNCLIAGLPFSGKSTYIGALWHVVKHDTDKIDLSLVASEENLPENTDQLNTLSKHWRNVEDMDRTSKDVPNSISMILKSKDEDTEFTLNVPDFKGESIRQIITKNQPTELDNWCKKANCIMYMISNISPGIFADDFPKEEEEEQIEETSKVVPPLKPEKMTPATQNMLILRYIREHTSCKKFAICITAWDKITRLSPNKDPEEYLKDESPALYNFIKFHFPEVLFFGISAQGAEYEYEEKIGNEGKVKVIKEESRKKLLEKTREGKRAFINNESVHDITVPLAALLR</sequence>